<dbReference type="KEGG" id="qsa:O6P43_027622"/>
<evidence type="ECO:0000313" key="4">
    <source>
        <dbReference type="EMBL" id="KAJ7951600.1"/>
    </source>
</evidence>
<dbReference type="SMART" id="SM00255">
    <property type="entry name" value="TIR"/>
    <property type="match status" value="1"/>
</dbReference>
<proteinExistence type="predicted"/>
<keyword evidence="5" id="KW-1185">Reference proteome</keyword>
<dbReference type="PANTHER" id="PTHR32009">
    <property type="entry name" value="TMV RESISTANCE PROTEIN N-LIKE"/>
    <property type="match status" value="1"/>
</dbReference>
<feature type="compositionally biased region" description="Basic and acidic residues" evidence="2">
    <location>
        <begin position="143"/>
        <end position="153"/>
    </location>
</feature>
<reference evidence="4" key="1">
    <citation type="journal article" date="2023" name="Science">
        <title>Elucidation of the pathway for biosynthesis of saponin adjuvants from the soapbark tree.</title>
        <authorList>
            <person name="Reed J."/>
            <person name="Orme A."/>
            <person name="El-Demerdash A."/>
            <person name="Owen C."/>
            <person name="Martin L.B.B."/>
            <person name="Misra R.C."/>
            <person name="Kikuchi S."/>
            <person name="Rejzek M."/>
            <person name="Martin A.C."/>
            <person name="Harkess A."/>
            <person name="Leebens-Mack J."/>
            <person name="Louveau T."/>
            <person name="Stephenson M.J."/>
            <person name="Osbourn A."/>
        </authorList>
    </citation>
    <scope>NUCLEOTIDE SEQUENCE</scope>
    <source>
        <strain evidence="4">S10</strain>
    </source>
</reference>
<name>A0AAD7PE96_QUISA</name>
<evidence type="ECO:0000259" key="3">
    <source>
        <dbReference type="PROSITE" id="PS50104"/>
    </source>
</evidence>
<organism evidence="4 5">
    <name type="scientific">Quillaja saponaria</name>
    <name type="common">Soap bark tree</name>
    <dbReference type="NCBI Taxonomy" id="32244"/>
    <lineage>
        <taxon>Eukaryota</taxon>
        <taxon>Viridiplantae</taxon>
        <taxon>Streptophyta</taxon>
        <taxon>Embryophyta</taxon>
        <taxon>Tracheophyta</taxon>
        <taxon>Spermatophyta</taxon>
        <taxon>Magnoliopsida</taxon>
        <taxon>eudicotyledons</taxon>
        <taxon>Gunneridae</taxon>
        <taxon>Pentapetalae</taxon>
        <taxon>rosids</taxon>
        <taxon>fabids</taxon>
        <taxon>Fabales</taxon>
        <taxon>Quillajaceae</taxon>
        <taxon>Quillaja</taxon>
    </lineage>
</organism>
<protein>
    <submittedName>
        <fullName evidence="4">TIR-NBS-LRR disease resistance protein</fullName>
    </submittedName>
</protein>
<evidence type="ECO:0000256" key="2">
    <source>
        <dbReference type="SAM" id="MobiDB-lite"/>
    </source>
</evidence>
<sequence length="153" mass="17339">MDAASFSTSSIHSTKHDVFISFRGEDIRKNFLSHLKAAFKRDNIDAFIDDNLKKGDDIGGALSKAIEESRLSVVIFSENYGTSKWCLNELLKIVECKDKNEQLIIPVFYQVDPSNVRKQSGNYDHEAFADRIPNETESEEKNEDSKRVGECSD</sequence>
<dbReference type="InterPro" id="IPR000157">
    <property type="entry name" value="TIR_dom"/>
</dbReference>
<dbReference type="GO" id="GO:0007165">
    <property type="term" value="P:signal transduction"/>
    <property type="evidence" value="ECO:0007669"/>
    <property type="project" value="InterPro"/>
</dbReference>
<feature type="region of interest" description="Disordered" evidence="2">
    <location>
        <begin position="120"/>
        <end position="153"/>
    </location>
</feature>
<dbReference type="InterPro" id="IPR035897">
    <property type="entry name" value="Toll_tir_struct_dom_sf"/>
</dbReference>
<gene>
    <name evidence="4" type="ORF">O6P43_027622</name>
</gene>
<accession>A0AAD7PE96</accession>
<comment type="caution">
    <text evidence="4">The sequence shown here is derived from an EMBL/GenBank/DDBJ whole genome shotgun (WGS) entry which is preliminary data.</text>
</comment>
<dbReference type="Gene3D" id="3.40.50.10140">
    <property type="entry name" value="Toll/interleukin-1 receptor homology (TIR) domain"/>
    <property type="match status" value="1"/>
</dbReference>
<feature type="compositionally biased region" description="Basic and acidic residues" evidence="2">
    <location>
        <begin position="123"/>
        <end position="134"/>
    </location>
</feature>
<feature type="domain" description="TIR" evidence="3">
    <location>
        <begin position="14"/>
        <end position="152"/>
    </location>
</feature>
<keyword evidence="1" id="KW-0520">NAD</keyword>
<dbReference type="PANTHER" id="PTHR32009:SF110">
    <property type="entry name" value="DISEASE RESISTANCE PROTEIN (TIR-NBS-LRR CLASS)"/>
    <property type="match status" value="1"/>
</dbReference>
<dbReference type="Proteomes" id="UP001163823">
    <property type="component" value="Chromosome 11"/>
</dbReference>
<dbReference type="EMBL" id="JARAOO010000011">
    <property type="protein sequence ID" value="KAJ7951600.1"/>
    <property type="molecule type" value="Genomic_DNA"/>
</dbReference>
<dbReference type="Pfam" id="PF01582">
    <property type="entry name" value="TIR"/>
    <property type="match status" value="1"/>
</dbReference>
<dbReference type="PROSITE" id="PS50104">
    <property type="entry name" value="TIR"/>
    <property type="match status" value="1"/>
</dbReference>
<evidence type="ECO:0000313" key="5">
    <source>
        <dbReference type="Proteomes" id="UP001163823"/>
    </source>
</evidence>
<dbReference type="FunFam" id="3.40.50.10140:FF:000007">
    <property type="entry name" value="Disease resistance protein (TIR-NBS-LRR class)"/>
    <property type="match status" value="1"/>
</dbReference>
<dbReference type="SUPFAM" id="SSF52200">
    <property type="entry name" value="Toll/Interleukin receptor TIR domain"/>
    <property type="match status" value="1"/>
</dbReference>
<dbReference type="AlphaFoldDB" id="A0AAD7PE96"/>
<evidence type="ECO:0000256" key="1">
    <source>
        <dbReference type="ARBA" id="ARBA00023027"/>
    </source>
</evidence>